<dbReference type="Proteomes" id="UP000663870">
    <property type="component" value="Unassembled WGS sequence"/>
</dbReference>
<evidence type="ECO:0000256" key="2">
    <source>
        <dbReference type="SAM" id="MobiDB-lite"/>
    </source>
</evidence>
<evidence type="ECO:0000313" key="7">
    <source>
        <dbReference type="Proteomes" id="UP000663870"/>
    </source>
</evidence>
<accession>A0A814PI03</accession>
<dbReference type="GO" id="GO:0006508">
    <property type="term" value="P:proteolysis"/>
    <property type="evidence" value="ECO:0007669"/>
    <property type="project" value="InterPro"/>
</dbReference>
<name>A0A814PI03_9BILA</name>
<comment type="caution">
    <text evidence="4">The sequence shown here is derived from an EMBL/GenBank/DDBJ whole genome shotgun (WGS) entry which is preliminary data.</text>
</comment>
<evidence type="ECO:0000259" key="3">
    <source>
        <dbReference type="SMART" id="SM00645"/>
    </source>
</evidence>
<dbReference type="InterPro" id="IPR000668">
    <property type="entry name" value="Peptidase_C1A_C"/>
</dbReference>
<protein>
    <recommendedName>
        <fullName evidence="3">Peptidase C1A papain C-terminal domain-containing protein</fullName>
    </recommendedName>
</protein>
<sequence length="338" mass="38997">MAERFIHAVQSVLIKKTYLHDRKTDKKFRLNGVKETSRMPQKQSLHKDFSKYVKYNQSQLPHKVDLRPWMTTIEDQSDVNSCTANAMAGAYEYLNYKATNRKLDVSRLFIYYNARIKDLDENERVTDEGSSIPATIESMEELGVCLESLWPYSIKKVNVKPKKQCYQAAEEYTITEALEVDIDINEMKSCLAQGFPMIIGLNLYSSFDKAMEKGIVPIPKKEEISRSKHGSHALLASGYSDKSQAFIVRNSWGEEWGDKGYCYVPYDYMTNKGLCNDAWTVKKLAVDDMGTDVWEDEDDVNYLEDDEEDEEEEDDDDADIEDVEEVDEDAMEDEDDEE</sequence>
<dbReference type="InterPro" id="IPR038765">
    <property type="entry name" value="Papain-like_cys_pep_sf"/>
</dbReference>
<dbReference type="AlphaFoldDB" id="A0A814PI03"/>
<dbReference type="SUPFAM" id="SSF54001">
    <property type="entry name" value="Cysteine proteinases"/>
    <property type="match status" value="1"/>
</dbReference>
<evidence type="ECO:0000313" key="5">
    <source>
        <dbReference type="EMBL" id="CAF1315463.1"/>
    </source>
</evidence>
<evidence type="ECO:0000313" key="4">
    <source>
        <dbReference type="EMBL" id="CAF1106605.1"/>
    </source>
</evidence>
<organism evidence="4 6">
    <name type="scientific">Rotaria sordida</name>
    <dbReference type="NCBI Taxonomy" id="392033"/>
    <lineage>
        <taxon>Eukaryota</taxon>
        <taxon>Metazoa</taxon>
        <taxon>Spiralia</taxon>
        <taxon>Gnathifera</taxon>
        <taxon>Rotifera</taxon>
        <taxon>Eurotatoria</taxon>
        <taxon>Bdelloidea</taxon>
        <taxon>Philodinida</taxon>
        <taxon>Philodinidae</taxon>
        <taxon>Rotaria</taxon>
    </lineage>
</organism>
<keyword evidence="7" id="KW-1185">Reference proteome</keyword>
<dbReference type="SMART" id="SM00645">
    <property type="entry name" value="Pept_C1"/>
    <property type="match status" value="1"/>
</dbReference>
<dbReference type="EMBL" id="CAJNOL010001220">
    <property type="protein sequence ID" value="CAF1315463.1"/>
    <property type="molecule type" value="Genomic_DNA"/>
</dbReference>
<reference evidence="4" key="1">
    <citation type="submission" date="2021-02" db="EMBL/GenBank/DDBJ databases">
        <authorList>
            <person name="Nowell W R."/>
        </authorList>
    </citation>
    <scope>NUCLEOTIDE SEQUENCE</scope>
</reference>
<feature type="region of interest" description="Disordered" evidence="2">
    <location>
        <begin position="295"/>
        <end position="338"/>
    </location>
</feature>
<evidence type="ECO:0000313" key="6">
    <source>
        <dbReference type="Proteomes" id="UP000663854"/>
    </source>
</evidence>
<evidence type="ECO:0000256" key="1">
    <source>
        <dbReference type="ARBA" id="ARBA00008455"/>
    </source>
</evidence>
<dbReference type="PANTHER" id="PTHR12411">
    <property type="entry name" value="CYSTEINE PROTEASE FAMILY C1-RELATED"/>
    <property type="match status" value="1"/>
</dbReference>
<dbReference type="Proteomes" id="UP000663854">
    <property type="component" value="Unassembled WGS sequence"/>
</dbReference>
<dbReference type="Pfam" id="PF00112">
    <property type="entry name" value="Peptidase_C1"/>
    <property type="match status" value="1"/>
</dbReference>
<comment type="similarity">
    <text evidence="1">Belongs to the peptidase C1 family.</text>
</comment>
<dbReference type="CDD" id="cd02619">
    <property type="entry name" value="Peptidase_C1"/>
    <property type="match status" value="1"/>
</dbReference>
<proteinExistence type="inferred from homology"/>
<dbReference type="EMBL" id="CAJNOH010000698">
    <property type="protein sequence ID" value="CAF1106605.1"/>
    <property type="molecule type" value="Genomic_DNA"/>
</dbReference>
<dbReference type="Gene3D" id="3.90.70.10">
    <property type="entry name" value="Cysteine proteinases"/>
    <property type="match status" value="1"/>
</dbReference>
<dbReference type="InterPro" id="IPR013128">
    <property type="entry name" value="Peptidase_C1A"/>
</dbReference>
<gene>
    <name evidence="5" type="ORF">JXQ802_LOCUS30255</name>
    <name evidence="4" type="ORF">PYM288_LOCUS19959</name>
</gene>
<feature type="domain" description="Peptidase C1A papain C-terminal" evidence="3">
    <location>
        <begin position="60"/>
        <end position="282"/>
    </location>
</feature>
<dbReference type="GO" id="GO:0008234">
    <property type="term" value="F:cysteine-type peptidase activity"/>
    <property type="evidence" value="ECO:0007669"/>
    <property type="project" value="InterPro"/>
</dbReference>